<dbReference type="EMBL" id="BAAAMR010000204">
    <property type="protein sequence ID" value="GAA2170714.1"/>
    <property type="molecule type" value="Genomic_DNA"/>
</dbReference>
<sequence length="147" mass="15670">MLSKYGAETSTVFDLLGRNEVDLTAALGWTLAQSPTLLDALTQHVGLDVVADEVVVALEVADAEGRTDVELTTSTTKVVIEAKQGWLVPDEEQSGPHIIYDLGPDIPIPTISTKGTYATGRVRCLLDQLLVQPTLADAVRVSKELGA</sequence>
<keyword evidence="2" id="KW-1185">Reference proteome</keyword>
<dbReference type="RefSeq" id="WP_344284790.1">
    <property type="nucleotide sequence ID" value="NZ_BAAAMR010000204.1"/>
</dbReference>
<dbReference type="Proteomes" id="UP001501020">
    <property type="component" value="Unassembled WGS sequence"/>
</dbReference>
<evidence type="ECO:0000313" key="2">
    <source>
        <dbReference type="Proteomes" id="UP001501020"/>
    </source>
</evidence>
<name>A0ABP5M915_9ACTN</name>
<evidence type="ECO:0000313" key="1">
    <source>
        <dbReference type="EMBL" id="GAA2170714.1"/>
    </source>
</evidence>
<proteinExistence type="predicted"/>
<gene>
    <name evidence="1" type="ORF">GCM10009727_95310</name>
</gene>
<protein>
    <submittedName>
        <fullName evidence="1">Uncharacterized protein</fullName>
    </submittedName>
</protein>
<accession>A0ABP5M915</accession>
<organism evidence="1 2">
    <name type="scientific">Actinomadura napierensis</name>
    <dbReference type="NCBI Taxonomy" id="267854"/>
    <lineage>
        <taxon>Bacteria</taxon>
        <taxon>Bacillati</taxon>
        <taxon>Actinomycetota</taxon>
        <taxon>Actinomycetes</taxon>
        <taxon>Streptosporangiales</taxon>
        <taxon>Thermomonosporaceae</taxon>
        <taxon>Actinomadura</taxon>
    </lineage>
</organism>
<comment type="caution">
    <text evidence="1">The sequence shown here is derived from an EMBL/GenBank/DDBJ whole genome shotgun (WGS) entry which is preliminary data.</text>
</comment>
<reference evidence="2" key="1">
    <citation type="journal article" date="2019" name="Int. J. Syst. Evol. Microbiol.">
        <title>The Global Catalogue of Microorganisms (GCM) 10K type strain sequencing project: providing services to taxonomists for standard genome sequencing and annotation.</title>
        <authorList>
            <consortium name="The Broad Institute Genomics Platform"/>
            <consortium name="The Broad Institute Genome Sequencing Center for Infectious Disease"/>
            <person name="Wu L."/>
            <person name="Ma J."/>
        </authorList>
    </citation>
    <scope>NUCLEOTIDE SEQUENCE [LARGE SCALE GENOMIC DNA]</scope>
    <source>
        <strain evidence="2">JCM 13850</strain>
    </source>
</reference>